<proteinExistence type="predicted"/>
<evidence type="ECO:0000259" key="3">
    <source>
        <dbReference type="Pfam" id="PF00535"/>
    </source>
</evidence>
<dbReference type="EMBL" id="MGDF01000119">
    <property type="protein sequence ID" value="OGL44925.1"/>
    <property type="molecule type" value="Genomic_DNA"/>
</dbReference>
<dbReference type="Gene3D" id="3.40.50.2000">
    <property type="entry name" value="Glycogen Phosphorylase B"/>
    <property type="match status" value="2"/>
</dbReference>
<dbReference type="GO" id="GO:0016757">
    <property type="term" value="F:glycosyltransferase activity"/>
    <property type="evidence" value="ECO:0007669"/>
    <property type="project" value="InterPro"/>
</dbReference>
<dbReference type="SUPFAM" id="SSF53756">
    <property type="entry name" value="UDP-Glycosyltransferase/glycogen phosphorylase"/>
    <property type="match status" value="1"/>
</dbReference>
<feature type="domain" description="Glycosyltransferase subfamily 4-like N-terminal" evidence="4">
    <location>
        <begin position="380"/>
        <end position="495"/>
    </location>
</feature>
<evidence type="ECO:0000256" key="1">
    <source>
        <dbReference type="SAM" id="Phobius"/>
    </source>
</evidence>
<dbReference type="InterPro" id="IPR028098">
    <property type="entry name" value="Glyco_trans_4-like_N"/>
</dbReference>
<dbReference type="InterPro" id="IPR029044">
    <property type="entry name" value="Nucleotide-diphossugar_trans"/>
</dbReference>
<feature type="transmembrane region" description="Helical" evidence="1">
    <location>
        <begin position="284"/>
        <end position="303"/>
    </location>
</feature>
<evidence type="ECO:0000313" key="5">
    <source>
        <dbReference type="EMBL" id="OGL44925.1"/>
    </source>
</evidence>
<accession>A0A1F7RTN5</accession>
<evidence type="ECO:0000259" key="2">
    <source>
        <dbReference type="Pfam" id="PF00534"/>
    </source>
</evidence>
<dbReference type="AlphaFoldDB" id="A0A1F7RTN5"/>
<dbReference type="PANTHER" id="PTHR43179">
    <property type="entry name" value="RHAMNOSYLTRANSFERASE WBBL"/>
    <property type="match status" value="1"/>
</dbReference>
<dbReference type="PANTHER" id="PTHR43179:SF7">
    <property type="entry name" value="RHAMNOSYLTRANSFERASE WBBL"/>
    <property type="match status" value="1"/>
</dbReference>
<dbReference type="Pfam" id="PF13439">
    <property type="entry name" value="Glyco_transf_4"/>
    <property type="match status" value="1"/>
</dbReference>
<sequence>MANIDLSIVIPHLSNKEILGECLDSIFKTLAGVSFEVIVVDNGSNDQSKAMVAEKFAEVKLIENEKNLGFCKATNQGIKITRGEFILLLNNDCLVKEKAVEVMLSSIKKDESIGALGCRLVYPDGKLQPSCFHFRTLFSTFSEDLFLNRIFPKSPLFSRHPMTYFGHDVRREVDWLMGACIMARKTAFDKVGLLDERSATGDEDLCYRIRSKGYKIVFTPEAEVIHLHRKTAFPDNLQDNDFINADNGRAIDDWIGEMIYEFYKSSCLFFQSYRKGKGMRTFIFIRKTGAALRIFLASVIFLFKKDKRVIMKGKIIGFRKILRNSSEFLKIKNSDSKPQILMLGPDSNVRGGISLLASKYLNSNLTEKFYFRYLPTHVEGNKLKKLIIALKAIFRFILILYQAPPAIVHIHFASDSSFYRKSVFALISYRFRIKTVLHSHAFDFDIFYKKSPKVLKLYMEKILARADKIFALSEHWKRVFEEISKRGDISIIPPALPIPYLAEKEGHRSNFPTVLFLGKLEKRKGIYDLIEAASGVIEEIPEVKFLLAGNGEIKKVERICKEKGIVPHFFCLGWADEEKKAKLLKEADILVLPSYSEGLPMVILEGMVYRVPVVSTWVGGIPEIIVNGENGFLIKPGDINGLKSSIVNLLNNDNLRNKMGEKNRKIVEEKFNMKKVALRLAAEYEELLGYEVKAINNKNSKFEILNSKKYLNPKSKCSK</sequence>
<dbReference type="SUPFAM" id="SSF53448">
    <property type="entry name" value="Nucleotide-diphospho-sugar transferases"/>
    <property type="match status" value="1"/>
</dbReference>
<name>A0A1F7RTN5_9BACT</name>
<dbReference type="Pfam" id="PF00534">
    <property type="entry name" value="Glycos_transf_1"/>
    <property type="match status" value="1"/>
</dbReference>
<keyword evidence="1" id="KW-0812">Transmembrane</keyword>
<dbReference type="CDD" id="cd04186">
    <property type="entry name" value="GT_2_like_c"/>
    <property type="match status" value="1"/>
</dbReference>
<dbReference type="Proteomes" id="UP000178435">
    <property type="component" value="Unassembled WGS sequence"/>
</dbReference>
<dbReference type="InterPro" id="IPR001296">
    <property type="entry name" value="Glyco_trans_1"/>
</dbReference>
<organism evidence="5 6">
    <name type="scientific">Candidatus Schekmanbacteria bacterium RBG_16_38_11</name>
    <dbReference type="NCBI Taxonomy" id="1817880"/>
    <lineage>
        <taxon>Bacteria</taxon>
        <taxon>Candidatus Schekmaniibacteriota</taxon>
    </lineage>
</organism>
<dbReference type="Gene3D" id="3.90.550.10">
    <property type="entry name" value="Spore Coat Polysaccharide Biosynthesis Protein SpsA, Chain A"/>
    <property type="match status" value="1"/>
</dbReference>
<protein>
    <recommendedName>
        <fullName evidence="7">Glycosyltransferase</fullName>
    </recommendedName>
</protein>
<feature type="transmembrane region" description="Helical" evidence="1">
    <location>
        <begin position="392"/>
        <end position="412"/>
    </location>
</feature>
<reference evidence="5 6" key="1">
    <citation type="journal article" date="2016" name="Nat. Commun.">
        <title>Thousands of microbial genomes shed light on interconnected biogeochemical processes in an aquifer system.</title>
        <authorList>
            <person name="Anantharaman K."/>
            <person name="Brown C.T."/>
            <person name="Hug L.A."/>
            <person name="Sharon I."/>
            <person name="Castelle C.J."/>
            <person name="Probst A.J."/>
            <person name="Thomas B.C."/>
            <person name="Singh A."/>
            <person name="Wilkins M.J."/>
            <person name="Karaoz U."/>
            <person name="Brodie E.L."/>
            <person name="Williams K.H."/>
            <person name="Hubbard S.S."/>
            <person name="Banfield J.F."/>
        </authorList>
    </citation>
    <scope>NUCLEOTIDE SEQUENCE [LARGE SCALE GENOMIC DNA]</scope>
</reference>
<comment type="caution">
    <text evidence="5">The sequence shown here is derived from an EMBL/GenBank/DDBJ whole genome shotgun (WGS) entry which is preliminary data.</text>
</comment>
<gene>
    <name evidence="5" type="ORF">A2149_03225</name>
</gene>
<dbReference type="InterPro" id="IPR001173">
    <property type="entry name" value="Glyco_trans_2-like"/>
</dbReference>
<dbReference type="Pfam" id="PF00535">
    <property type="entry name" value="Glycos_transf_2"/>
    <property type="match status" value="1"/>
</dbReference>
<feature type="domain" description="Glycosyl transferase family 1" evidence="2">
    <location>
        <begin position="503"/>
        <end position="665"/>
    </location>
</feature>
<evidence type="ECO:0000259" key="4">
    <source>
        <dbReference type="Pfam" id="PF13439"/>
    </source>
</evidence>
<evidence type="ECO:0000313" key="6">
    <source>
        <dbReference type="Proteomes" id="UP000178435"/>
    </source>
</evidence>
<keyword evidence="1" id="KW-1133">Transmembrane helix</keyword>
<feature type="domain" description="Glycosyltransferase 2-like" evidence="3">
    <location>
        <begin position="7"/>
        <end position="128"/>
    </location>
</feature>
<evidence type="ECO:0008006" key="7">
    <source>
        <dbReference type="Google" id="ProtNLM"/>
    </source>
</evidence>
<dbReference type="CDD" id="cd03801">
    <property type="entry name" value="GT4_PimA-like"/>
    <property type="match status" value="1"/>
</dbReference>
<keyword evidence="1" id="KW-0472">Membrane</keyword>